<accession>U2S4E2</accession>
<dbReference type="EMBL" id="AWVP01000005">
    <property type="protein sequence ID" value="ERK60563.1"/>
    <property type="molecule type" value="Genomic_DNA"/>
</dbReference>
<dbReference type="GO" id="GO:0015937">
    <property type="term" value="P:coenzyme A biosynthetic process"/>
    <property type="evidence" value="ECO:0007669"/>
    <property type="project" value="UniProtKB-UniRule"/>
</dbReference>
<evidence type="ECO:0000313" key="17">
    <source>
        <dbReference type="EMBL" id="ERK60563.1"/>
    </source>
</evidence>
<keyword evidence="16" id="KW-0479">Metal-binding</keyword>
<keyword evidence="7 16" id="KW-0963">Cytoplasm</keyword>
<evidence type="ECO:0000256" key="14">
    <source>
        <dbReference type="ARBA" id="ARBA00038036"/>
    </source>
</evidence>
<keyword evidence="8 16" id="KW-0808">Transferase</keyword>
<evidence type="ECO:0000256" key="13">
    <source>
        <dbReference type="ARBA" id="ARBA00022993"/>
    </source>
</evidence>
<keyword evidence="11 16" id="KW-0067">ATP-binding</keyword>
<dbReference type="AlphaFoldDB" id="U2S4E2"/>
<dbReference type="Gene3D" id="3.30.420.40">
    <property type="match status" value="2"/>
</dbReference>
<evidence type="ECO:0000256" key="8">
    <source>
        <dbReference type="ARBA" id="ARBA00022679"/>
    </source>
</evidence>
<dbReference type="GO" id="GO:0005524">
    <property type="term" value="F:ATP binding"/>
    <property type="evidence" value="ECO:0007669"/>
    <property type="project" value="UniProtKB-UniRule"/>
</dbReference>
<gene>
    <name evidence="16" type="primary">coaX</name>
    <name evidence="17" type="ORF">HMPREF1983_00085</name>
</gene>
<dbReference type="RefSeq" id="WP_021753025.1">
    <property type="nucleotide sequence ID" value="NZ_KI271838.1"/>
</dbReference>
<comment type="caution">
    <text evidence="16">Lacks conserved residue(s) required for the propagation of feature annotation.</text>
</comment>
<sequence length="257" mass="28507">MIFALDVGNTNIVLGVFSSEYRLLHSWRIATDNTKTEDELYVIIRNFFVDKNIKFEDFNGVVISSVVPRMMFALKLLSKKYFKKDPIIVTAGINTGIKVPAPYSSKLGSDRVVDIVGAKVSNYLPAIVVDFGTATTFDCVDSDMNYRGGIICPGMNVSAEALYTKAAKLPRVEFAAVDTSLGMDTTSQMQAGLFYGFLGQFENIIKHLKKDLDQEYCVVLTGGLSKFIARYSSLVDIVDEDLTLKGIIELYKLNKDV</sequence>
<evidence type="ECO:0000256" key="5">
    <source>
        <dbReference type="ARBA" id="ARBA00011738"/>
    </source>
</evidence>
<dbReference type="InterPro" id="IPR043129">
    <property type="entry name" value="ATPase_NBD"/>
</dbReference>
<dbReference type="EC" id="2.7.1.33" evidence="6 16"/>
<comment type="cofactor">
    <cofactor evidence="2">
        <name>K(+)</name>
        <dbReference type="ChEBI" id="CHEBI:29103"/>
    </cofactor>
</comment>
<keyword evidence="9 16" id="KW-0547">Nucleotide-binding</keyword>
<reference evidence="17 18" key="1">
    <citation type="submission" date="2013-08" db="EMBL/GenBank/DDBJ databases">
        <authorList>
            <person name="Weinstock G."/>
            <person name="Sodergren E."/>
            <person name="Wylie T."/>
            <person name="Fulton L."/>
            <person name="Fulton R."/>
            <person name="Fronick C."/>
            <person name="O'Laughlin M."/>
            <person name="Godfrey J."/>
            <person name="Miner T."/>
            <person name="Herter B."/>
            <person name="Appelbaum E."/>
            <person name="Cordes M."/>
            <person name="Lek S."/>
            <person name="Wollam A."/>
            <person name="Pepin K.H."/>
            <person name="Palsikar V.B."/>
            <person name="Mitreva M."/>
            <person name="Wilson R.K."/>
        </authorList>
    </citation>
    <scope>NUCLEOTIDE SEQUENCE [LARGE SCALE GENOMIC DNA]</scope>
    <source>
        <strain evidence="17 18">ATCC 700627</strain>
    </source>
</reference>
<feature type="binding site" evidence="16">
    <location>
        <position position="133"/>
    </location>
    <ligand>
        <name>ATP</name>
        <dbReference type="ChEBI" id="CHEBI:30616"/>
    </ligand>
</feature>
<dbReference type="UniPathway" id="UPA00241">
    <property type="reaction ID" value="UER00352"/>
</dbReference>
<dbReference type="InterPro" id="IPR004619">
    <property type="entry name" value="Type_III_PanK"/>
</dbReference>
<dbReference type="HOGENOM" id="CLU_066627_1_0_9"/>
<evidence type="ECO:0000256" key="15">
    <source>
        <dbReference type="ARBA" id="ARBA00040883"/>
    </source>
</evidence>
<feature type="binding site" evidence="16">
    <location>
        <begin position="6"/>
        <end position="13"/>
    </location>
    <ligand>
        <name>ATP</name>
        <dbReference type="ChEBI" id="CHEBI:30616"/>
    </ligand>
</feature>
<dbReference type="SUPFAM" id="SSF53067">
    <property type="entry name" value="Actin-like ATPase domain"/>
    <property type="match status" value="2"/>
</dbReference>
<comment type="similarity">
    <text evidence="14 16">Belongs to the type III pantothenate kinase family.</text>
</comment>
<comment type="pathway">
    <text evidence="4 16">Cofactor biosynthesis; coenzyme A biosynthesis; CoA from (R)-pantothenate: step 1/5.</text>
</comment>
<evidence type="ECO:0000256" key="7">
    <source>
        <dbReference type="ARBA" id="ARBA00022490"/>
    </source>
</evidence>
<feature type="binding site" evidence="16">
    <location>
        <position position="185"/>
    </location>
    <ligand>
        <name>substrate</name>
    </ligand>
</feature>
<comment type="function">
    <text evidence="16">Catalyzes the phosphorylation of pantothenate (Pan), the first step in CoA biosynthesis.</text>
</comment>
<keyword evidence="12 16" id="KW-0630">Potassium</keyword>
<dbReference type="PANTHER" id="PTHR34265:SF1">
    <property type="entry name" value="TYPE III PANTOTHENATE KINASE"/>
    <property type="match status" value="1"/>
</dbReference>
<dbReference type="eggNOG" id="COG1521">
    <property type="taxonomic scope" value="Bacteria"/>
</dbReference>
<protein>
    <recommendedName>
        <fullName evidence="15 16">Type III pantothenate kinase</fullName>
        <ecNumber evidence="6 16">2.7.1.33</ecNumber>
    </recommendedName>
    <alternativeName>
        <fullName evidence="16">PanK-III</fullName>
    </alternativeName>
    <alternativeName>
        <fullName evidence="16">Pantothenic acid kinase</fullName>
    </alternativeName>
</protein>
<dbReference type="GO" id="GO:0004594">
    <property type="term" value="F:pantothenate kinase activity"/>
    <property type="evidence" value="ECO:0007669"/>
    <property type="project" value="UniProtKB-UniRule"/>
</dbReference>
<evidence type="ECO:0000256" key="10">
    <source>
        <dbReference type="ARBA" id="ARBA00022777"/>
    </source>
</evidence>
<evidence type="ECO:0000256" key="4">
    <source>
        <dbReference type="ARBA" id="ARBA00005225"/>
    </source>
</evidence>
<comment type="cofactor">
    <cofactor evidence="16">
        <name>NH4(+)</name>
        <dbReference type="ChEBI" id="CHEBI:28938"/>
    </cofactor>
    <cofactor evidence="16">
        <name>K(+)</name>
        <dbReference type="ChEBI" id="CHEBI:29103"/>
    </cofactor>
    <text evidence="16">A monovalent cation. Ammonium or potassium.</text>
</comment>
<evidence type="ECO:0000256" key="9">
    <source>
        <dbReference type="ARBA" id="ARBA00022741"/>
    </source>
</evidence>
<keyword evidence="18" id="KW-1185">Reference proteome</keyword>
<feature type="binding site" evidence="16">
    <location>
        <begin position="108"/>
        <end position="111"/>
    </location>
    <ligand>
        <name>substrate</name>
    </ligand>
</feature>
<evidence type="ECO:0000256" key="11">
    <source>
        <dbReference type="ARBA" id="ARBA00022840"/>
    </source>
</evidence>
<feature type="binding site" evidence="16">
    <location>
        <position position="130"/>
    </location>
    <ligand>
        <name>K(+)</name>
        <dbReference type="ChEBI" id="CHEBI:29103"/>
    </ligand>
</feature>
<evidence type="ECO:0000256" key="3">
    <source>
        <dbReference type="ARBA" id="ARBA00004496"/>
    </source>
</evidence>
<keyword evidence="10 16" id="KW-0418">Kinase</keyword>
<evidence type="ECO:0000256" key="16">
    <source>
        <dbReference type="HAMAP-Rule" id="MF_01274"/>
    </source>
</evidence>
<dbReference type="PATRIC" id="fig|1321820.3.peg.84"/>
<dbReference type="HAMAP" id="MF_01274">
    <property type="entry name" value="Pantothen_kinase_3"/>
    <property type="match status" value="1"/>
</dbReference>
<dbReference type="Proteomes" id="UP000016637">
    <property type="component" value="Unassembled WGS sequence"/>
</dbReference>
<dbReference type="NCBIfam" id="TIGR00671">
    <property type="entry name" value="baf"/>
    <property type="match status" value="1"/>
</dbReference>
<comment type="catalytic activity">
    <reaction evidence="1 16">
        <text>(R)-pantothenate + ATP = (R)-4'-phosphopantothenate + ADP + H(+)</text>
        <dbReference type="Rhea" id="RHEA:16373"/>
        <dbReference type="ChEBI" id="CHEBI:10986"/>
        <dbReference type="ChEBI" id="CHEBI:15378"/>
        <dbReference type="ChEBI" id="CHEBI:29032"/>
        <dbReference type="ChEBI" id="CHEBI:30616"/>
        <dbReference type="ChEBI" id="CHEBI:456216"/>
        <dbReference type="EC" id="2.7.1.33"/>
    </reaction>
</comment>
<organism evidence="17 18">
    <name type="scientific">Gemella bergeri ATCC 700627</name>
    <dbReference type="NCBI Taxonomy" id="1321820"/>
    <lineage>
        <taxon>Bacteria</taxon>
        <taxon>Bacillati</taxon>
        <taxon>Bacillota</taxon>
        <taxon>Bacilli</taxon>
        <taxon>Bacillales</taxon>
        <taxon>Gemellaceae</taxon>
        <taxon>Gemella</taxon>
    </lineage>
</organism>
<dbReference type="GO" id="GO:0005737">
    <property type="term" value="C:cytoplasm"/>
    <property type="evidence" value="ECO:0007669"/>
    <property type="project" value="UniProtKB-SubCell"/>
</dbReference>
<comment type="subunit">
    <text evidence="5 16">Homodimer.</text>
</comment>
<feature type="active site" description="Proton acceptor" evidence="16">
    <location>
        <position position="110"/>
    </location>
</feature>
<dbReference type="Pfam" id="PF03309">
    <property type="entry name" value="Pan_kinase"/>
    <property type="match status" value="1"/>
</dbReference>
<comment type="caution">
    <text evidence="17">The sequence shown here is derived from an EMBL/GenBank/DDBJ whole genome shotgun (WGS) entry which is preliminary data.</text>
</comment>
<keyword evidence="13 16" id="KW-0173">Coenzyme A biosynthesis</keyword>
<dbReference type="GO" id="GO:0046872">
    <property type="term" value="F:metal ion binding"/>
    <property type="evidence" value="ECO:0007669"/>
    <property type="project" value="UniProtKB-KW"/>
</dbReference>
<dbReference type="CDD" id="cd24015">
    <property type="entry name" value="ASKHA_NBD_PanK-III"/>
    <property type="match status" value="1"/>
</dbReference>
<dbReference type="NCBIfam" id="NF009855">
    <property type="entry name" value="PRK13321.1"/>
    <property type="match status" value="1"/>
</dbReference>
<dbReference type="NCBIfam" id="NF009848">
    <property type="entry name" value="PRK13318.1-6"/>
    <property type="match status" value="1"/>
</dbReference>
<evidence type="ECO:0000256" key="1">
    <source>
        <dbReference type="ARBA" id="ARBA00001206"/>
    </source>
</evidence>
<comment type="subcellular location">
    <subcellularLocation>
        <location evidence="3 16">Cytoplasm</location>
    </subcellularLocation>
</comment>
<evidence type="ECO:0000313" key="18">
    <source>
        <dbReference type="Proteomes" id="UP000016637"/>
    </source>
</evidence>
<proteinExistence type="inferred from homology"/>
<evidence type="ECO:0000256" key="2">
    <source>
        <dbReference type="ARBA" id="ARBA00001958"/>
    </source>
</evidence>
<name>U2S4E2_9BACL</name>
<evidence type="ECO:0000256" key="12">
    <source>
        <dbReference type="ARBA" id="ARBA00022958"/>
    </source>
</evidence>
<dbReference type="PANTHER" id="PTHR34265">
    <property type="entry name" value="TYPE III PANTOTHENATE KINASE"/>
    <property type="match status" value="1"/>
</dbReference>
<evidence type="ECO:0000256" key="6">
    <source>
        <dbReference type="ARBA" id="ARBA00012102"/>
    </source>
</evidence>